<evidence type="ECO:0000256" key="5">
    <source>
        <dbReference type="ARBA" id="ARBA00022989"/>
    </source>
</evidence>
<dbReference type="Proteomes" id="UP000045824">
    <property type="component" value="Unassembled WGS sequence"/>
</dbReference>
<organism evidence="8 9">
    <name type="scientific">Yersinia kristensenii</name>
    <dbReference type="NCBI Taxonomy" id="28152"/>
    <lineage>
        <taxon>Bacteria</taxon>
        <taxon>Pseudomonadati</taxon>
        <taxon>Pseudomonadota</taxon>
        <taxon>Gammaproteobacteria</taxon>
        <taxon>Enterobacterales</taxon>
        <taxon>Yersiniaceae</taxon>
        <taxon>Yersinia</taxon>
    </lineage>
</organism>
<evidence type="ECO:0000313" key="8">
    <source>
        <dbReference type="EMBL" id="CNE03866.1"/>
    </source>
</evidence>
<dbReference type="PANTHER" id="PTHR32196:SF72">
    <property type="entry name" value="RIBOSE IMPORT PERMEASE PROTEIN RBSC"/>
    <property type="match status" value="1"/>
</dbReference>
<evidence type="ECO:0000256" key="2">
    <source>
        <dbReference type="ARBA" id="ARBA00007942"/>
    </source>
</evidence>
<protein>
    <submittedName>
        <fullName evidence="8">Putative membrane permease</fullName>
    </submittedName>
</protein>
<dbReference type="CDD" id="cd06579">
    <property type="entry name" value="TM_PBP1_transp_AraH_like"/>
    <property type="match status" value="1"/>
</dbReference>
<feature type="transmembrane region" description="Helical" evidence="7">
    <location>
        <begin position="285"/>
        <end position="306"/>
    </location>
</feature>
<evidence type="ECO:0000256" key="1">
    <source>
        <dbReference type="ARBA" id="ARBA00004429"/>
    </source>
</evidence>
<sequence length="338" mass="35744">MSQLSHSQLKKKPHGGKSFLLNQRQLVDNIPILLFAALLLFLSVQAPYFLGWQNITTILRQTVPLAILCFGLVCVVTGGGDDVVSGGIDISLPAIAVLGAAIISEGLTHQGAGYLTIAIWAIGASLLAGAVNAVLVVWVKLPPLLATLATSVAFIGITNLITQQRRISVTDSAIVAFRDNRYWGLPTAVWFMLIIFAVLLFVLYRTRWGLHLQASGGNHEAAEMSGLSVKRLVAQSYLLAALTAVLAALALVARGSGSSPGTEESLLLEMVLATFIGSAFSRRRVVTIGGALLGALLVNALSNGLALLRVDIFWVGAIKGALILLVLATSALKSRGRY</sequence>
<dbReference type="InterPro" id="IPR001851">
    <property type="entry name" value="ABC_transp_permease"/>
</dbReference>
<comment type="subcellular location">
    <subcellularLocation>
        <location evidence="1">Cell inner membrane</location>
        <topology evidence="1">Multi-pass membrane protein</topology>
    </subcellularLocation>
</comment>
<feature type="transmembrane region" description="Helical" evidence="7">
    <location>
        <begin position="182"/>
        <end position="204"/>
    </location>
</feature>
<dbReference type="GO" id="GO:0022857">
    <property type="term" value="F:transmembrane transporter activity"/>
    <property type="evidence" value="ECO:0007669"/>
    <property type="project" value="InterPro"/>
</dbReference>
<feature type="transmembrane region" description="Helical" evidence="7">
    <location>
        <begin position="115"/>
        <end position="138"/>
    </location>
</feature>
<feature type="transmembrane region" description="Helical" evidence="7">
    <location>
        <begin position="62"/>
        <end position="80"/>
    </location>
</feature>
<evidence type="ECO:0000313" key="9">
    <source>
        <dbReference type="Proteomes" id="UP000045824"/>
    </source>
</evidence>
<evidence type="ECO:0000256" key="6">
    <source>
        <dbReference type="ARBA" id="ARBA00023136"/>
    </source>
</evidence>
<dbReference type="EMBL" id="CPYI01000001">
    <property type="protein sequence ID" value="CNE03866.1"/>
    <property type="molecule type" value="Genomic_DNA"/>
</dbReference>
<gene>
    <name evidence="8" type="primary">rbsC_4</name>
    <name evidence="8" type="ORF">ERS008491_00255</name>
</gene>
<dbReference type="GO" id="GO:0005886">
    <property type="term" value="C:plasma membrane"/>
    <property type="evidence" value="ECO:0007669"/>
    <property type="project" value="UniProtKB-SubCell"/>
</dbReference>
<reference evidence="8 9" key="1">
    <citation type="submission" date="2015-03" db="EMBL/GenBank/DDBJ databases">
        <authorList>
            <person name="Murphy D."/>
        </authorList>
    </citation>
    <scope>NUCLEOTIDE SEQUENCE [LARGE SCALE GENOMIC DNA]</scope>
    <source>
        <strain evidence="8 9">FCF326</strain>
    </source>
</reference>
<dbReference type="RefSeq" id="WP_049556911.1">
    <property type="nucleotide sequence ID" value="NZ_CAWMAB010000001.1"/>
</dbReference>
<proteinExistence type="inferred from homology"/>
<name>A0A0T9KIL4_YERKR</name>
<accession>A0A0T9KIL4</accession>
<feature type="transmembrane region" description="Helical" evidence="7">
    <location>
        <begin position="86"/>
        <end position="103"/>
    </location>
</feature>
<keyword evidence="6 7" id="KW-0472">Membrane</keyword>
<evidence type="ECO:0000256" key="4">
    <source>
        <dbReference type="ARBA" id="ARBA00022692"/>
    </source>
</evidence>
<dbReference type="AlphaFoldDB" id="A0A0T9KIL4"/>
<keyword evidence="5 7" id="KW-1133">Transmembrane helix</keyword>
<feature type="transmembrane region" description="Helical" evidence="7">
    <location>
        <begin position="312"/>
        <end position="332"/>
    </location>
</feature>
<evidence type="ECO:0000256" key="7">
    <source>
        <dbReference type="SAM" id="Phobius"/>
    </source>
</evidence>
<dbReference type="Pfam" id="PF02653">
    <property type="entry name" value="BPD_transp_2"/>
    <property type="match status" value="1"/>
</dbReference>
<feature type="transmembrane region" description="Helical" evidence="7">
    <location>
        <begin position="30"/>
        <end position="50"/>
    </location>
</feature>
<comment type="similarity">
    <text evidence="2">Belongs to the binding-protein-dependent transport system permease family. AraH/RbsC subfamily.</text>
</comment>
<keyword evidence="4 7" id="KW-0812">Transmembrane</keyword>
<keyword evidence="3" id="KW-1003">Cell membrane</keyword>
<dbReference type="PANTHER" id="PTHR32196">
    <property type="entry name" value="ABC TRANSPORTER PERMEASE PROTEIN YPHD-RELATED-RELATED"/>
    <property type="match status" value="1"/>
</dbReference>
<evidence type="ECO:0000256" key="3">
    <source>
        <dbReference type="ARBA" id="ARBA00022475"/>
    </source>
</evidence>
<feature type="transmembrane region" description="Helical" evidence="7">
    <location>
        <begin position="144"/>
        <end position="161"/>
    </location>
</feature>
<feature type="transmembrane region" description="Helical" evidence="7">
    <location>
        <begin position="234"/>
        <end position="253"/>
    </location>
</feature>